<gene>
    <name evidence="4" type="primary">LOC114249003</name>
</gene>
<feature type="region of interest" description="Disordered" evidence="1">
    <location>
        <begin position="618"/>
        <end position="639"/>
    </location>
</feature>
<feature type="compositionally biased region" description="Basic and acidic residues" evidence="1">
    <location>
        <begin position="436"/>
        <end position="445"/>
    </location>
</feature>
<evidence type="ECO:0000259" key="2">
    <source>
        <dbReference type="Pfam" id="PF16003"/>
    </source>
</evidence>
<evidence type="ECO:0000313" key="4">
    <source>
        <dbReference type="RefSeq" id="XP_028038264.1"/>
    </source>
</evidence>
<organism evidence="3 4">
    <name type="scientific">Bombyx mandarina</name>
    <name type="common">Wild silk moth</name>
    <name type="synonym">Wild silkworm</name>
    <dbReference type="NCBI Taxonomy" id="7092"/>
    <lineage>
        <taxon>Eukaryota</taxon>
        <taxon>Metazoa</taxon>
        <taxon>Ecdysozoa</taxon>
        <taxon>Arthropoda</taxon>
        <taxon>Hexapoda</taxon>
        <taxon>Insecta</taxon>
        <taxon>Pterygota</taxon>
        <taxon>Neoptera</taxon>
        <taxon>Endopterygota</taxon>
        <taxon>Lepidoptera</taxon>
        <taxon>Glossata</taxon>
        <taxon>Ditrysia</taxon>
        <taxon>Bombycoidea</taxon>
        <taxon>Bombycidae</taxon>
        <taxon>Bombycinae</taxon>
        <taxon>Bombyx</taxon>
    </lineage>
</organism>
<dbReference type="OrthoDB" id="7485561at2759"/>
<evidence type="ECO:0000313" key="3">
    <source>
        <dbReference type="Proteomes" id="UP000504629"/>
    </source>
</evidence>
<feature type="compositionally biased region" description="Basic and acidic residues" evidence="1">
    <location>
        <begin position="454"/>
        <end position="472"/>
    </location>
</feature>
<dbReference type="GeneID" id="114249003"/>
<protein>
    <submittedName>
        <fullName evidence="4">Uncharacterized protein LOC114249003</fullName>
    </submittedName>
</protein>
<feature type="region of interest" description="Disordered" evidence="1">
    <location>
        <begin position="430"/>
        <end position="485"/>
    </location>
</feature>
<dbReference type="AlphaFoldDB" id="A0A6J2KDB4"/>
<dbReference type="InterPro" id="IPR031949">
    <property type="entry name" value="DUF4776"/>
</dbReference>
<dbReference type="KEGG" id="bman:114249003"/>
<proteinExistence type="predicted"/>
<dbReference type="Proteomes" id="UP000504629">
    <property type="component" value="Unplaced"/>
</dbReference>
<sequence>MTFSDSMFLFEITANSFKTGSSDKEFLLKVKFADVFTIDLSSIHSSNKGRRKKIRKSKVCHESDESLPIEEKKQLCQSILFPMNIRLLMKTIKLNPICILIYKKENSTQLFGETKIPWDPMTYDYLSKLLHGDNPESVQFSADCYGPSNHSAECIVIFKVNIRLALVNDNTCNILNASIRSKTSFIKKPLINDFKNDTINTAFNSKHLNYAHKSGRRSLINKSKDNFNEVKNLDRSHSNILNKSSNFERNDEPIESVCTENNSNESELVNERQIDLLNYILGEDNGPKKNQVYSVNYFTVDSNRPSLPEEKIGVLNITKCDNPQCEKTNSEKNNCKPDHGIRLDLSDLQKGCCNIIETVDEISGKINANLTDKGPCFCSCECTFGFTRKTTYCTTCGGYENTGEDLHKGQEIFPCPIFHKLVDKNKLKTLSTSGSESKKKDDSQRSGKGSKSAASDKRSAAPDKSVESERDTKKGKKKNKDDRFKFNYGYQGIPPQIGHSQCALPCTGTLGVVPKNMGWLWTADNVPGLKFRPMWKPGATNKHVVRLLRIARNPDDVLTKKKKKDTGKKKRPLKRPLLVVQKKDGEYTVTMETMKTYAKPRAVNQVPYEEKPLVTYTIGRTDEENKQRQKRKEREQRRLERAQRQFVQSAFKDVCREICLKTYQQALGILPDAESPDCPCFPAITDEVKANIDASCSCSADSSTMASETDSDEWLIEFTPPVAYYDSGYKKKKVLKVDNTTQYTYLDYRVKLLDRYGNPVPRFFKGPDGKQQCSDLGGFWSPDHKWLDINIDGYVAPDGRWAPNNFIGPNNEQVDCETGKFQMVNGKWLVVGIDGFIDPQGKWRFYKKSRNITSLKKSRKGDKSGIKPTYKPSEASWSCFGDASPKDLSKMGILGHGQDKKLLLSTLKDMLAHGDDVKIPQPFVIPKSPLSSKRKDNNEQRVANNVYTSLLEKVKCKHPVPSDKGVVAMDEFGNKTYFRLKDFKNTRPEQRLDTLKGQGISLSSFHVPCFHSFINSELMKQQQIEKLLALSANSKCANTQAG</sequence>
<dbReference type="RefSeq" id="XP_028038264.1">
    <property type="nucleotide sequence ID" value="XM_028182463.1"/>
</dbReference>
<keyword evidence="3" id="KW-1185">Reference proteome</keyword>
<dbReference type="Pfam" id="PF16003">
    <property type="entry name" value="DUF4776"/>
    <property type="match status" value="1"/>
</dbReference>
<name>A0A6J2KDB4_BOMMA</name>
<reference evidence="4" key="1">
    <citation type="submission" date="2025-08" db="UniProtKB">
        <authorList>
            <consortium name="RefSeq"/>
        </authorList>
    </citation>
    <scope>IDENTIFICATION</scope>
    <source>
        <tissue evidence="4">Silk gland</tissue>
    </source>
</reference>
<feature type="domain" description="DUF4776" evidence="2">
    <location>
        <begin position="436"/>
        <end position="618"/>
    </location>
</feature>
<feature type="compositionally biased region" description="Basic and acidic residues" evidence="1">
    <location>
        <begin position="620"/>
        <end position="639"/>
    </location>
</feature>
<accession>A0A6J2KDB4</accession>
<evidence type="ECO:0000256" key="1">
    <source>
        <dbReference type="SAM" id="MobiDB-lite"/>
    </source>
</evidence>
<dbReference type="Pfam" id="PF14924">
    <property type="entry name" value="MAP10_N"/>
    <property type="match status" value="1"/>
</dbReference>